<reference evidence="2" key="2">
    <citation type="submission" date="2019-12" db="EMBL/GenBank/DDBJ databases">
        <title>Complete and Draft Genome Sequences of New Strains and Members of Some Known Species of the Genus Rathayibacter isolated from Plants.</title>
        <authorList>
            <person name="Tarlachkov S.V."/>
            <person name="Starodumova I.P."/>
            <person name="Dorofeeva L.V."/>
            <person name="Prisyazhnaya N.V."/>
            <person name="Leyn S.A."/>
            <person name="Zlamal J.E."/>
            <person name="Elane M.L."/>
            <person name="Osterman A.L."/>
            <person name="Nadler S.A."/>
            <person name="Subbotin S.A."/>
            <person name="Evtushenko L.I."/>
        </authorList>
    </citation>
    <scope>NUCLEOTIDE SEQUENCE</scope>
    <source>
        <strain evidence="2">VKM Ac-2761</strain>
    </source>
</reference>
<evidence type="ECO:0000313" key="3">
    <source>
        <dbReference type="Proteomes" id="UP000076717"/>
    </source>
</evidence>
<reference evidence="1 3" key="1">
    <citation type="submission" date="2015-08" db="EMBL/GenBank/DDBJ databases">
        <title>Draft Genome Sequence of Rathayibacter sp. Strain VKM Ac-2596 Isolated from Leaf Gall Induced by Plant-Parasitic Nematodes.</title>
        <authorList>
            <person name="Vasilenko O.V."/>
            <person name="Starodumova I.P."/>
            <person name="Tarlachkov S.V."/>
            <person name="Dorofeeva L.V."/>
            <person name="Evtushenko L.I."/>
        </authorList>
    </citation>
    <scope>NUCLEOTIDE SEQUENCE [LARGE SCALE GENOMIC DNA]</scope>
    <source>
        <strain evidence="1 3">VKM Ac-2596</strain>
    </source>
</reference>
<proteinExistence type="predicted"/>
<dbReference type="OrthoDB" id="5124918at2"/>
<name>A0A166IGF8_9MICO</name>
<organism evidence="1 3">
    <name type="scientific">Rathayibacter tanaceti</name>
    <dbReference type="NCBI Taxonomy" id="1671680"/>
    <lineage>
        <taxon>Bacteria</taxon>
        <taxon>Bacillati</taxon>
        <taxon>Actinomycetota</taxon>
        <taxon>Actinomycetes</taxon>
        <taxon>Micrococcales</taxon>
        <taxon>Microbacteriaceae</taxon>
        <taxon>Rathayibacter</taxon>
    </lineage>
</organism>
<dbReference type="EMBL" id="CP047186">
    <property type="protein sequence ID" value="QHC54610.1"/>
    <property type="molecule type" value="Genomic_DNA"/>
</dbReference>
<evidence type="ECO:0000313" key="4">
    <source>
        <dbReference type="Proteomes" id="UP000465031"/>
    </source>
</evidence>
<dbReference type="KEGG" id="rte:GSU10_02365"/>
<dbReference type="EMBL" id="LIIN01000009">
    <property type="protein sequence ID" value="KZX22351.1"/>
    <property type="molecule type" value="Genomic_DNA"/>
</dbReference>
<dbReference type="RefSeq" id="WP_068208076.1">
    <property type="nucleotide sequence ID" value="NZ_CP047186.1"/>
</dbReference>
<keyword evidence="3" id="KW-1185">Reference proteome</keyword>
<evidence type="ECO:0000313" key="2">
    <source>
        <dbReference type="EMBL" id="QHC54610.1"/>
    </source>
</evidence>
<dbReference type="Proteomes" id="UP000076717">
    <property type="component" value="Unassembled WGS sequence"/>
</dbReference>
<evidence type="ECO:0000313" key="1">
    <source>
        <dbReference type="EMBL" id="KZX22351.1"/>
    </source>
</evidence>
<dbReference type="AlphaFoldDB" id="A0A166IGF8"/>
<protein>
    <submittedName>
        <fullName evidence="1">Uncharacterized protein</fullName>
    </submittedName>
</protein>
<accession>A0A166IGF8</accession>
<sequence length="132" mass="13727">MKISTRTRLTVGIVGGVVAVAAAGAVGFEVASTTGEPFSRGYEAGITTTRLDFCNLQFRGKAGKPSADDPRTYSGLPANLIVADRACSPELVSAWNQGQEDAGSDKRACTLDDQLTALVGAYVCTVTTTTSY</sequence>
<reference evidence="4" key="3">
    <citation type="submission" date="2019-12" db="EMBL/GenBank/DDBJ databases">
        <title>Complete and draft genome sequences of new strains and members of some known species of the genus Rathayibacter isolated from plants.</title>
        <authorList>
            <person name="Tarlachkov S.V."/>
            <person name="Starodumova I.P."/>
            <person name="Dorofeeva L.V."/>
            <person name="Prisyazhnaya N.V."/>
            <person name="Leyn S."/>
            <person name="Zlamal J."/>
            <person name="Elan M."/>
            <person name="Osterman A.L."/>
            <person name="Nadler S."/>
            <person name="Subbotin S.A."/>
            <person name="Evtushenko L.I."/>
        </authorList>
    </citation>
    <scope>NUCLEOTIDE SEQUENCE [LARGE SCALE GENOMIC DNA]</scope>
    <source>
        <strain evidence="4">VKM Ac-2761</strain>
    </source>
</reference>
<gene>
    <name evidence="1" type="ORF">ACH61_00504</name>
    <name evidence="2" type="ORF">GSU10_02365</name>
</gene>
<dbReference type="Proteomes" id="UP000465031">
    <property type="component" value="Chromosome"/>
</dbReference>